<dbReference type="GO" id="GO:0005634">
    <property type="term" value="C:nucleus"/>
    <property type="evidence" value="ECO:0007669"/>
    <property type="project" value="TreeGrafter"/>
</dbReference>
<dbReference type="Gene3D" id="2.40.240.130">
    <property type="match status" value="1"/>
</dbReference>
<comment type="caution">
    <text evidence="5">The sequence shown here is derived from an EMBL/GenBank/DDBJ whole genome shotgun (WGS) entry which is preliminary data.</text>
</comment>
<evidence type="ECO:0000256" key="1">
    <source>
        <dbReference type="ARBA" id="ARBA00022687"/>
    </source>
</evidence>
<sequence length="450" mass="47978">MADAWPRGQPVRTPPPGLTSLPLCLPAEDAPPAQGDDPVEPAAFAAELIARLEKLRRERETMSSLEERLQQIQEEEERDEGEVPGSAPHHPAHPLGLLPAGSLEEDPQVILDEHLSRPLPAPPRSPGPLPAGCGVGKAFLAKQSTKHIHHHYIHHHHAGPKTKEQVEAEAAQRIQCLCPGGVGGGGGDYSSYHKCRGHGKEQPASPAELALGRPVALSRRPSKASEGAAQPNGEGGGRRGGGSPQLPSDGTDRSQNVWQWILESERQSKHKPHSAQGVKKAYATDSSSKTLPGRTHSWGGGGGGGGGGGHARAHHPAHPFIQDPAMPPAPAQHAGPAGGSQAATGGGLQTPQTEAFNIEPSKRQESFCGFPEWKCTSIKSRASNRRDDEDPLPNPRTLQRTATQERQLQVLLQEGGDEFECGAVFEEVWDDGTVLPMYEGKILGKVERMD</sequence>
<name>A0A9D3S3T3_ANGAN</name>
<dbReference type="PROSITE" id="PS50841">
    <property type="entry name" value="DIX"/>
    <property type="match status" value="1"/>
</dbReference>
<feature type="region of interest" description="Disordered" evidence="3">
    <location>
        <begin position="379"/>
        <end position="402"/>
    </location>
</feature>
<dbReference type="PANTHER" id="PTHR46102:SF1">
    <property type="entry name" value="AXIN-2"/>
    <property type="match status" value="1"/>
</dbReference>
<feature type="region of interest" description="Disordered" evidence="3">
    <location>
        <begin position="214"/>
        <end position="352"/>
    </location>
</feature>
<dbReference type="GO" id="GO:0019901">
    <property type="term" value="F:protein kinase binding"/>
    <property type="evidence" value="ECO:0007669"/>
    <property type="project" value="TreeGrafter"/>
</dbReference>
<gene>
    <name evidence="5" type="ORF">ANANG_G00029930</name>
</gene>
<keyword evidence="6" id="KW-1185">Reference proteome</keyword>
<evidence type="ECO:0000313" key="6">
    <source>
        <dbReference type="Proteomes" id="UP001044222"/>
    </source>
</evidence>
<dbReference type="InterPro" id="IPR043581">
    <property type="entry name" value="Axin-like"/>
</dbReference>
<dbReference type="GO" id="GO:0032436">
    <property type="term" value="P:positive regulation of proteasomal ubiquitin-dependent protein catabolic process"/>
    <property type="evidence" value="ECO:0007669"/>
    <property type="project" value="TreeGrafter"/>
</dbReference>
<keyword evidence="1 2" id="KW-0879">Wnt signaling pathway</keyword>
<dbReference type="InterPro" id="IPR038207">
    <property type="entry name" value="DIX_dom_sf"/>
</dbReference>
<feature type="region of interest" description="Disordered" evidence="3">
    <location>
        <begin position="1"/>
        <end position="39"/>
    </location>
</feature>
<accession>A0A9D3S3T3</accession>
<dbReference type="GO" id="GO:0048468">
    <property type="term" value="P:cell development"/>
    <property type="evidence" value="ECO:0007669"/>
    <property type="project" value="TreeGrafter"/>
</dbReference>
<feature type="compositionally biased region" description="Polar residues" evidence="3">
    <location>
        <begin position="245"/>
        <end position="258"/>
    </location>
</feature>
<proteinExistence type="predicted"/>
<feature type="compositionally biased region" description="Low complexity" evidence="3">
    <location>
        <begin position="331"/>
        <end position="343"/>
    </location>
</feature>
<feature type="domain" description="DIX" evidence="4">
    <location>
        <begin position="358"/>
        <end position="450"/>
    </location>
</feature>
<feature type="compositionally biased region" description="Gly residues" evidence="3">
    <location>
        <begin position="298"/>
        <end position="310"/>
    </location>
</feature>
<feature type="compositionally biased region" description="Low complexity" evidence="3">
    <location>
        <begin position="84"/>
        <end position="100"/>
    </location>
</feature>
<dbReference type="GO" id="GO:0060090">
    <property type="term" value="F:molecular adaptor activity"/>
    <property type="evidence" value="ECO:0007669"/>
    <property type="project" value="TreeGrafter"/>
</dbReference>
<evidence type="ECO:0000256" key="2">
    <source>
        <dbReference type="PROSITE-ProRule" id="PRU00069"/>
    </source>
</evidence>
<dbReference type="GO" id="GO:0070602">
    <property type="term" value="P:regulation of centromeric sister chromatid cohesion"/>
    <property type="evidence" value="ECO:0007669"/>
    <property type="project" value="TreeGrafter"/>
</dbReference>
<feature type="compositionally biased region" description="Basic and acidic residues" evidence="3">
    <location>
        <begin position="59"/>
        <end position="69"/>
    </location>
</feature>
<evidence type="ECO:0000256" key="3">
    <source>
        <dbReference type="SAM" id="MobiDB-lite"/>
    </source>
</evidence>
<dbReference type="InterPro" id="IPR001158">
    <property type="entry name" value="DIX"/>
</dbReference>
<dbReference type="GO" id="GO:0031625">
    <property type="term" value="F:ubiquitin protein ligase binding"/>
    <property type="evidence" value="ECO:0007669"/>
    <property type="project" value="TreeGrafter"/>
</dbReference>
<dbReference type="GO" id="GO:0070411">
    <property type="term" value="F:I-SMAD binding"/>
    <property type="evidence" value="ECO:0007669"/>
    <property type="project" value="TreeGrafter"/>
</dbReference>
<dbReference type="GO" id="GO:0008013">
    <property type="term" value="F:beta-catenin binding"/>
    <property type="evidence" value="ECO:0007669"/>
    <property type="project" value="TreeGrafter"/>
</dbReference>
<dbReference type="GO" id="GO:0030877">
    <property type="term" value="C:beta-catenin destruction complex"/>
    <property type="evidence" value="ECO:0007669"/>
    <property type="project" value="TreeGrafter"/>
</dbReference>
<reference evidence="5" key="1">
    <citation type="submission" date="2021-01" db="EMBL/GenBank/DDBJ databases">
        <title>A chromosome-scale assembly of European eel, Anguilla anguilla.</title>
        <authorList>
            <person name="Henkel C."/>
            <person name="Jong-Raadsen S.A."/>
            <person name="Dufour S."/>
            <person name="Weltzien F.-A."/>
            <person name="Palstra A.P."/>
            <person name="Pelster B."/>
            <person name="Spaink H.P."/>
            <person name="Van Den Thillart G.E."/>
            <person name="Jansen H."/>
            <person name="Zahm M."/>
            <person name="Klopp C."/>
            <person name="Cedric C."/>
            <person name="Louis A."/>
            <person name="Berthelot C."/>
            <person name="Parey E."/>
            <person name="Roest Crollius H."/>
            <person name="Montfort J."/>
            <person name="Robinson-Rechavi M."/>
            <person name="Bucao C."/>
            <person name="Bouchez O."/>
            <person name="Gislard M."/>
            <person name="Lluch J."/>
            <person name="Milhes M."/>
            <person name="Lampietro C."/>
            <person name="Lopez Roques C."/>
            <person name="Donnadieu C."/>
            <person name="Braasch I."/>
            <person name="Desvignes T."/>
            <person name="Postlethwait J."/>
            <person name="Bobe J."/>
            <person name="Guiguen Y."/>
            <person name="Dirks R."/>
        </authorList>
    </citation>
    <scope>NUCLEOTIDE SEQUENCE</scope>
    <source>
        <strain evidence="5">Tag_6206</strain>
        <tissue evidence="5">Liver</tissue>
    </source>
</reference>
<evidence type="ECO:0000259" key="4">
    <source>
        <dbReference type="PROSITE" id="PS50841"/>
    </source>
</evidence>
<organism evidence="5 6">
    <name type="scientific">Anguilla anguilla</name>
    <name type="common">European freshwater eel</name>
    <name type="synonym">Muraena anguilla</name>
    <dbReference type="NCBI Taxonomy" id="7936"/>
    <lineage>
        <taxon>Eukaryota</taxon>
        <taxon>Metazoa</taxon>
        <taxon>Chordata</taxon>
        <taxon>Craniata</taxon>
        <taxon>Vertebrata</taxon>
        <taxon>Euteleostomi</taxon>
        <taxon>Actinopterygii</taxon>
        <taxon>Neopterygii</taxon>
        <taxon>Teleostei</taxon>
        <taxon>Anguilliformes</taxon>
        <taxon>Anguillidae</taxon>
        <taxon>Anguilla</taxon>
    </lineage>
</organism>
<feature type="compositionally biased region" description="Acidic residues" evidence="3">
    <location>
        <begin position="73"/>
        <end position="82"/>
    </location>
</feature>
<dbReference type="SUPFAM" id="SSF54236">
    <property type="entry name" value="Ubiquitin-like"/>
    <property type="match status" value="1"/>
</dbReference>
<dbReference type="GO" id="GO:0016055">
    <property type="term" value="P:Wnt signaling pathway"/>
    <property type="evidence" value="ECO:0007669"/>
    <property type="project" value="UniProtKB-KW"/>
</dbReference>
<dbReference type="GO" id="GO:0090090">
    <property type="term" value="P:negative regulation of canonical Wnt signaling pathway"/>
    <property type="evidence" value="ECO:0007669"/>
    <property type="project" value="InterPro"/>
</dbReference>
<protein>
    <recommendedName>
        <fullName evidence="4">DIX domain-containing protein</fullName>
    </recommendedName>
</protein>
<dbReference type="EMBL" id="JAFIRN010000002">
    <property type="protein sequence ID" value="KAG5853770.1"/>
    <property type="molecule type" value="Genomic_DNA"/>
</dbReference>
<dbReference type="PANTHER" id="PTHR46102">
    <property type="entry name" value="AXIN"/>
    <property type="match status" value="1"/>
</dbReference>
<dbReference type="GO" id="GO:0005886">
    <property type="term" value="C:plasma membrane"/>
    <property type="evidence" value="ECO:0007669"/>
    <property type="project" value="TreeGrafter"/>
</dbReference>
<feature type="compositionally biased region" description="Gly residues" evidence="3">
    <location>
        <begin position="233"/>
        <end position="243"/>
    </location>
</feature>
<dbReference type="InterPro" id="IPR029071">
    <property type="entry name" value="Ubiquitin-like_domsf"/>
</dbReference>
<dbReference type="AlphaFoldDB" id="A0A9D3S3T3"/>
<dbReference type="Proteomes" id="UP001044222">
    <property type="component" value="Unassembled WGS sequence"/>
</dbReference>
<evidence type="ECO:0000313" key="5">
    <source>
        <dbReference type="EMBL" id="KAG5853770.1"/>
    </source>
</evidence>
<feature type="region of interest" description="Disordered" evidence="3">
    <location>
        <begin position="59"/>
        <end position="100"/>
    </location>
</feature>